<keyword evidence="4" id="KW-0472">Membrane</keyword>
<reference evidence="6 7" key="1">
    <citation type="submission" date="2018-06" db="EMBL/GenBank/DDBJ databases">
        <title>Thermoflavimicrobium daqus sp. nov., a thermophilic microbe isolated from Moutai-flavour Daqu.</title>
        <authorList>
            <person name="Wang X."/>
            <person name="Zhou H."/>
        </authorList>
    </citation>
    <scope>NUCLEOTIDE SEQUENCE [LARGE SCALE GENOMIC DNA]</scope>
    <source>
        <strain evidence="6 7">FBKL4.011</strain>
    </source>
</reference>
<keyword evidence="7" id="KW-1185">Reference proteome</keyword>
<feature type="domain" description="DUF1232" evidence="5">
    <location>
        <begin position="60"/>
        <end position="95"/>
    </location>
</feature>
<dbReference type="GO" id="GO:0012505">
    <property type="term" value="C:endomembrane system"/>
    <property type="evidence" value="ECO:0007669"/>
    <property type="project" value="UniProtKB-SubCell"/>
</dbReference>
<sequence length="120" mass="13425">MILEKENLSEEQLEISKENERLVKKDFWWKLKKFAGKVPFTKDAVSMYYCAIDSKTPLYAKGIAFSALAYFITPVDTIPDVLLGLGLTDDAAIITAAITAIASNVTDTHKEKAEDFFNTQ</sequence>
<accession>A0A364K3M6</accession>
<dbReference type="OrthoDB" id="9793277at2"/>
<evidence type="ECO:0000313" key="6">
    <source>
        <dbReference type="EMBL" id="RAL23437.1"/>
    </source>
</evidence>
<dbReference type="AlphaFoldDB" id="A0A364K3M6"/>
<dbReference type="Pfam" id="PF06803">
    <property type="entry name" value="DUF1232"/>
    <property type="match status" value="1"/>
</dbReference>
<proteinExistence type="predicted"/>
<protein>
    <submittedName>
        <fullName evidence="6">DUF1232 domain-containing protein</fullName>
    </submittedName>
</protein>
<gene>
    <name evidence="6" type="ORF">DL897_12200</name>
</gene>
<keyword evidence="2" id="KW-0812">Transmembrane</keyword>
<comment type="caution">
    <text evidence="6">The sequence shown here is derived from an EMBL/GenBank/DDBJ whole genome shotgun (WGS) entry which is preliminary data.</text>
</comment>
<evidence type="ECO:0000256" key="2">
    <source>
        <dbReference type="ARBA" id="ARBA00022692"/>
    </source>
</evidence>
<dbReference type="PIRSF" id="PIRSF031804">
    <property type="entry name" value="UCP031804"/>
    <property type="match status" value="1"/>
</dbReference>
<evidence type="ECO:0000259" key="5">
    <source>
        <dbReference type="Pfam" id="PF06803"/>
    </source>
</evidence>
<evidence type="ECO:0000256" key="1">
    <source>
        <dbReference type="ARBA" id="ARBA00004127"/>
    </source>
</evidence>
<reference evidence="6 7" key="2">
    <citation type="submission" date="2018-06" db="EMBL/GenBank/DDBJ databases">
        <authorList>
            <person name="Zhirakovskaya E."/>
        </authorList>
    </citation>
    <scope>NUCLEOTIDE SEQUENCE [LARGE SCALE GENOMIC DNA]</scope>
    <source>
        <strain evidence="6 7">FBKL4.011</strain>
    </source>
</reference>
<keyword evidence="3" id="KW-1133">Transmembrane helix</keyword>
<evidence type="ECO:0000313" key="7">
    <source>
        <dbReference type="Proteomes" id="UP000251213"/>
    </source>
</evidence>
<organism evidence="6 7">
    <name type="scientific">Thermoflavimicrobium daqui</name>
    <dbReference type="NCBI Taxonomy" id="2137476"/>
    <lineage>
        <taxon>Bacteria</taxon>
        <taxon>Bacillati</taxon>
        <taxon>Bacillota</taxon>
        <taxon>Bacilli</taxon>
        <taxon>Bacillales</taxon>
        <taxon>Thermoactinomycetaceae</taxon>
        <taxon>Thermoflavimicrobium</taxon>
    </lineage>
</organism>
<evidence type="ECO:0000256" key="4">
    <source>
        <dbReference type="ARBA" id="ARBA00023136"/>
    </source>
</evidence>
<evidence type="ECO:0000256" key="3">
    <source>
        <dbReference type="ARBA" id="ARBA00022989"/>
    </source>
</evidence>
<dbReference type="EMBL" id="QJKK01000006">
    <property type="protein sequence ID" value="RAL23437.1"/>
    <property type="molecule type" value="Genomic_DNA"/>
</dbReference>
<dbReference type="InterPro" id="IPR010652">
    <property type="entry name" value="DUF1232"/>
</dbReference>
<dbReference type="InterPro" id="IPR016983">
    <property type="entry name" value="UCP031804"/>
</dbReference>
<name>A0A364K3M6_9BACL</name>
<comment type="subcellular location">
    <subcellularLocation>
        <location evidence="1">Endomembrane system</location>
        <topology evidence="1">Multi-pass membrane protein</topology>
    </subcellularLocation>
</comment>
<dbReference type="Proteomes" id="UP000251213">
    <property type="component" value="Unassembled WGS sequence"/>
</dbReference>